<evidence type="ECO:0000256" key="2">
    <source>
        <dbReference type="PROSITE-ProRule" id="PRU00221"/>
    </source>
</evidence>
<dbReference type="GO" id="GO:0000974">
    <property type="term" value="C:Prp19 complex"/>
    <property type="evidence" value="ECO:0007669"/>
    <property type="project" value="TreeGrafter"/>
</dbReference>
<keyword evidence="3" id="KW-0539">Nucleus</keyword>
<comment type="subcellular location">
    <subcellularLocation>
        <location evidence="3">Nucleus</location>
    </subcellularLocation>
</comment>
<dbReference type="EMBL" id="ML121529">
    <property type="protein sequence ID" value="RPB28277.1"/>
    <property type="molecule type" value="Genomic_DNA"/>
</dbReference>
<evidence type="ECO:0000313" key="6">
    <source>
        <dbReference type="Proteomes" id="UP000267821"/>
    </source>
</evidence>
<dbReference type="SMART" id="SM00320">
    <property type="entry name" value="WD40"/>
    <property type="match status" value="2"/>
</dbReference>
<dbReference type="PROSITE" id="PS50082">
    <property type="entry name" value="WD_REPEATS_2"/>
    <property type="match status" value="1"/>
</dbReference>
<accession>A0A3N4LZM8</accession>
<dbReference type="SUPFAM" id="SSF50978">
    <property type="entry name" value="WD40 repeat-like"/>
    <property type="match status" value="1"/>
</dbReference>
<dbReference type="InParanoid" id="A0A3N4LZM8"/>
<dbReference type="GO" id="GO:0071013">
    <property type="term" value="C:catalytic step 2 spliceosome"/>
    <property type="evidence" value="ECO:0007669"/>
    <property type="project" value="TreeGrafter"/>
</dbReference>
<keyword evidence="2 3" id="KW-0853">WD repeat</keyword>
<protein>
    <recommendedName>
        <fullName evidence="3">Pre-mRNA-splicing factor PRP46</fullName>
    </recommendedName>
    <alternativeName>
        <fullName evidence="3">Pre-mRNA-processing protein 46</fullName>
    </alternativeName>
</protein>
<dbReference type="OrthoDB" id="10256122at2759"/>
<comment type="similarity">
    <text evidence="1 3">Belongs to the WD repeat PRL1/PRL2 family.</text>
</comment>
<keyword evidence="3" id="KW-0507">mRNA processing</keyword>
<dbReference type="InterPro" id="IPR036322">
    <property type="entry name" value="WD40_repeat_dom_sf"/>
</dbReference>
<evidence type="ECO:0000313" key="5">
    <source>
        <dbReference type="EMBL" id="RPB28277.1"/>
    </source>
</evidence>
<comment type="subunit">
    <text evidence="3">Associated with the spliceosome.</text>
</comment>
<dbReference type="InterPro" id="IPR045241">
    <property type="entry name" value="Prp46/PLRG1-like"/>
</dbReference>
<proteinExistence type="inferred from homology"/>
<dbReference type="STRING" id="1051890.A0A3N4LZM8"/>
<dbReference type="PANTHER" id="PTHR19923">
    <property type="entry name" value="WD40 REPEAT PROTEINPRL1/PRL2-RELATED"/>
    <property type="match status" value="1"/>
</dbReference>
<feature type="region of interest" description="Disordered" evidence="4">
    <location>
        <begin position="121"/>
        <end position="142"/>
    </location>
</feature>
<evidence type="ECO:0000256" key="1">
    <source>
        <dbReference type="ARBA" id="ARBA00025726"/>
    </source>
</evidence>
<keyword evidence="6" id="KW-1185">Reference proteome</keyword>
<dbReference type="Proteomes" id="UP000267821">
    <property type="component" value="Unassembled WGS sequence"/>
</dbReference>
<evidence type="ECO:0000256" key="3">
    <source>
        <dbReference type="RuleBase" id="RU369036"/>
    </source>
</evidence>
<dbReference type="GO" id="GO:0071011">
    <property type="term" value="C:precatalytic spliceosome"/>
    <property type="evidence" value="ECO:0007669"/>
    <property type="project" value="TreeGrafter"/>
</dbReference>
<evidence type="ECO:0000256" key="4">
    <source>
        <dbReference type="SAM" id="MobiDB-lite"/>
    </source>
</evidence>
<dbReference type="InterPro" id="IPR015943">
    <property type="entry name" value="WD40/YVTN_repeat-like_dom_sf"/>
</dbReference>
<sequence length="142" mass="16317">MVKCWDLESNRVIRHYHGHLSECTHCRCIPILDVLVTWGRDGVARIWDMRTRTNVMILSGHQGTVSDVKCQDADPQVNLGLWSPLLWRHTAQPGSLDAEQGVFCSTFDKIGEADKTIKEWKQDDGATEDPLNWKPSLRQRKY</sequence>
<dbReference type="Gene3D" id="2.130.10.10">
    <property type="entry name" value="YVTN repeat-like/Quinoprotein amine dehydrogenase"/>
    <property type="match status" value="1"/>
</dbReference>
<gene>
    <name evidence="5" type="ORF">L211DRAFT_845371</name>
</gene>
<organism evidence="5 6">
    <name type="scientific">Terfezia boudieri ATCC MYA-4762</name>
    <dbReference type="NCBI Taxonomy" id="1051890"/>
    <lineage>
        <taxon>Eukaryota</taxon>
        <taxon>Fungi</taxon>
        <taxon>Dikarya</taxon>
        <taxon>Ascomycota</taxon>
        <taxon>Pezizomycotina</taxon>
        <taxon>Pezizomycetes</taxon>
        <taxon>Pezizales</taxon>
        <taxon>Pezizaceae</taxon>
        <taxon>Terfezia</taxon>
    </lineage>
</organism>
<name>A0A3N4LZM8_9PEZI</name>
<keyword evidence="3" id="KW-0508">mRNA splicing</keyword>
<feature type="repeat" description="WD" evidence="2">
    <location>
        <begin position="16"/>
        <end position="57"/>
    </location>
</feature>
<comment type="function">
    <text evidence="3">Involved in pre-mRNA splicing and required for cell cycle progression at G2/M.</text>
</comment>
<keyword evidence="3" id="KW-0677">Repeat</keyword>
<dbReference type="AlphaFoldDB" id="A0A3N4LZM8"/>
<dbReference type="PANTHER" id="PTHR19923:SF0">
    <property type="entry name" value="PLEIOTROPIC REGULATOR 1"/>
    <property type="match status" value="1"/>
</dbReference>
<dbReference type="GO" id="GO:0000398">
    <property type="term" value="P:mRNA splicing, via spliceosome"/>
    <property type="evidence" value="ECO:0007669"/>
    <property type="project" value="UniProtKB-UniRule"/>
</dbReference>
<keyword evidence="3" id="KW-0747">Spliceosome</keyword>
<dbReference type="InterPro" id="IPR001680">
    <property type="entry name" value="WD40_rpt"/>
</dbReference>
<reference evidence="5 6" key="1">
    <citation type="journal article" date="2018" name="Nat. Ecol. Evol.">
        <title>Pezizomycetes genomes reveal the molecular basis of ectomycorrhizal truffle lifestyle.</title>
        <authorList>
            <person name="Murat C."/>
            <person name="Payen T."/>
            <person name="Noel B."/>
            <person name="Kuo A."/>
            <person name="Morin E."/>
            <person name="Chen J."/>
            <person name="Kohler A."/>
            <person name="Krizsan K."/>
            <person name="Balestrini R."/>
            <person name="Da Silva C."/>
            <person name="Montanini B."/>
            <person name="Hainaut M."/>
            <person name="Levati E."/>
            <person name="Barry K.W."/>
            <person name="Belfiori B."/>
            <person name="Cichocki N."/>
            <person name="Clum A."/>
            <person name="Dockter R.B."/>
            <person name="Fauchery L."/>
            <person name="Guy J."/>
            <person name="Iotti M."/>
            <person name="Le Tacon F."/>
            <person name="Lindquist E.A."/>
            <person name="Lipzen A."/>
            <person name="Malagnac F."/>
            <person name="Mello A."/>
            <person name="Molinier V."/>
            <person name="Miyauchi S."/>
            <person name="Poulain J."/>
            <person name="Riccioni C."/>
            <person name="Rubini A."/>
            <person name="Sitrit Y."/>
            <person name="Splivallo R."/>
            <person name="Traeger S."/>
            <person name="Wang M."/>
            <person name="Zifcakova L."/>
            <person name="Wipf D."/>
            <person name="Zambonelli A."/>
            <person name="Paolocci F."/>
            <person name="Nowrousian M."/>
            <person name="Ottonello S."/>
            <person name="Baldrian P."/>
            <person name="Spatafora J.W."/>
            <person name="Henrissat B."/>
            <person name="Nagy L.G."/>
            <person name="Aury J.M."/>
            <person name="Wincker P."/>
            <person name="Grigoriev I.V."/>
            <person name="Bonfante P."/>
            <person name="Martin F.M."/>
        </authorList>
    </citation>
    <scope>NUCLEOTIDE SEQUENCE [LARGE SCALE GENOMIC DNA]</scope>
    <source>
        <strain evidence="5 6">ATCC MYA-4762</strain>
    </source>
</reference>